<dbReference type="KEGG" id="lvs:LOKVESSMR4R_02521"/>
<organism evidence="2 3">
    <name type="scientific">Yoonia vestfoldensis</name>
    <dbReference type="NCBI Taxonomy" id="245188"/>
    <lineage>
        <taxon>Bacteria</taxon>
        <taxon>Pseudomonadati</taxon>
        <taxon>Pseudomonadota</taxon>
        <taxon>Alphaproteobacteria</taxon>
        <taxon>Rhodobacterales</taxon>
        <taxon>Paracoccaceae</taxon>
        <taxon>Yoonia</taxon>
    </lineage>
</organism>
<proteinExistence type="predicted"/>
<evidence type="ECO:0000256" key="1">
    <source>
        <dbReference type="SAM" id="Phobius"/>
    </source>
</evidence>
<protein>
    <recommendedName>
        <fullName evidence="4">DUF1499 domain-containing protein</fullName>
    </recommendedName>
</protein>
<name>A0A1Y0EDZ1_9RHOB</name>
<dbReference type="OrthoDB" id="1523552at2"/>
<dbReference type="AlphaFoldDB" id="A0A1Y0EDZ1"/>
<keyword evidence="1" id="KW-1133">Transmembrane helix</keyword>
<evidence type="ECO:0008006" key="4">
    <source>
        <dbReference type="Google" id="ProtNLM"/>
    </source>
</evidence>
<feature type="transmembrane region" description="Helical" evidence="1">
    <location>
        <begin position="12"/>
        <end position="32"/>
    </location>
</feature>
<keyword evidence="3" id="KW-1185">Reference proteome</keyword>
<dbReference type="Proteomes" id="UP000195273">
    <property type="component" value="Chromosome"/>
</dbReference>
<accession>A0A1Y0EDZ1</accession>
<reference evidence="2 3" key="1">
    <citation type="submission" date="2017-05" db="EMBL/GenBank/DDBJ databases">
        <title>Genome Sequence of Loktanella vestfoldensis Strain SMR4r Isolated from a Culture of the Diatom Skeletonema marinoi.</title>
        <authorList>
            <person name="Topel M."/>
            <person name="Pinder M.I.M."/>
            <person name="Johansson O.N."/>
            <person name="Kourtchenko O."/>
            <person name="Godhe A."/>
            <person name="Clarke A.K."/>
        </authorList>
    </citation>
    <scope>NUCLEOTIDE SEQUENCE [LARGE SCALE GENOMIC DNA]</scope>
    <source>
        <strain evidence="2 3">SMR4r</strain>
    </source>
</reference>
<dbReference type="EMBL" id="CP021431">
    <property type="protein sequence ID" value="ARU01823.1"/>
    <property type="molecule type" value="Genomic_DNA"/>
</dbReference>
<feature type="transmembrane region" description="Helical" evidence="1">
    <location>
        <begin position="74"/>
        <end position="94"/>
    </location>
</feature>
<sequence length="242" mass="25806">MPDTLARPLGFLSILLGVASIALLAVSVWGFRVGGWPWPQAYDLAGWGAWTAGAGVIAALAGLVVWLRRRRGGAGAVLLGLILSLPVAGLGAAFEIAARTTPPINDISTDNEDPPVFWFTATPSDYPAQNAESQRAAYPDVRPLDLSLPVDDAFAAALALVEDRGWEVLSADPAESQIEAIARSRLFGFEDEVAIRVAETDSGARIDMRSRSRLGQIDRGANARRIAAFLADLETVHTQHPN</sequence>
<gene>
    <name evidence="2" type="ORF">LOKVESSMR4R_02521</name>
</gene>
<dbReference type="Pfam" id="PF07386">
    <property type="entry name" value="DUF1499"/>
    <property type="match status" value="1"/>
</dbReference>
<feature type="transmembrane region" description="Helical" evidence="1">
    <location>
        <begin position="44"/>
        <end position="67"/>
    </location>
</feature>
<keyword evidence="1" id="KW-0812">Transmembrane</keyword>
<dbReference type="RefSeq" id="WP_087208871.1">
    <property type="nucleotide sequence ID" value="NZ_CP021431.1"/>
</dbReference>
<evidence type="ECO:0000313" key="2">
    <source>
        <dbReference type="EMBL" id="ARU01823.1"/>
    </source>
</evidence>
<dbReference type="InterPro" id="IPR010865">
    <property type="entry name" value="DUF1499"/>
</dbReference>
<keyword evidence="1" id="KW-0472">Membrane</keyword>
<evidence type="ECO:0000313" key="3">
    <source>
        <dbReference type="Proteomes" id="UP000195273"/>
    </source>
</evidence>